<dbReference type="InterPro" id="IPR018878">
    <property type="entry name" value="ORF6C_dom"/>
</dbReference>
<accession>A0A7H9EJT9</accession>
<evidence type="ECO:0000313" key="3">
    <source>
        <dbReference type="Proteomes" id="UP000510886"/>
    </source>
</evidence>
<evidence type="ECO:0000259" key="1">
    <source>
        <dbReference type="Pfam" id="PF10552"/>
    </source>
</evidence>
<dbReference type="NCBIfam" id="TIGR02681">
    <property type="entry name" value="phage_pRha"/>
    <property type="match status" value="1"/>
</dbReference>
<dbReference type="InterPro" id="IPR014054">
    <property type="entry name" value="Phage_regulatory_Rha"/>
</dbReference>
<dbReference type="Proteomes" id="UP000510886">
    <property type="component" value="Chromosome"/>
</dbReference>
<proteinExistence type="predicted"/>
<sequence length="242" mass="28043">MNDLVIMHEQQAVTTSLVLAEAFGKQHKNVIQAIEAKISTAENSALLKNMFIEDSYTASNGKQNRMYYLNRDGFTFIAMGFTGKKADEFKLKYIDAFNKMEKRIKEGTQFRLPTNLTEMSTMLYSVMEDQDRKIEEQTKKVDYLMDLSGLTSSRSKELSRARNKKVIQVCGGSESNSYKDKGLRSKIYKELFKSFKKSFDVSQYVDTPMRYFDKAKEFISNWYPPFELKDEIEKVNAQGNLF</sequence>
<dbReference type="Pfam" id="PF10552">
    <property type="entry name" value="ORF6C"/>
    <property type="match status" value="1"/>
</dbReference>
<evidence type="ECO:0000313" key="2">
    <source>
        <dbReference type="EMBL" id="QLL77607.1"/>
    </source>
</evidence>
<dbReference type="Pfam" id="PF09669">
    <property type="entry name" value="Phage_pRha"/>
    <property type="match status" value="1"/>
</dbReference>
<name>A0A7H9EJT9_9LACO</name>
<gene>
    <name evidence="2" type="ORF">GTO87_02735</name>
</gene>
<protein>
    <submittedName>
        <fullName evidence="2">Phage regulatory protein</fullName>
    </submittedName>
</protein>
<dbReference type="EMBL" id="CP047418">
    <property type="protein sequence ID" value="QLL77607.1"/>
    <property type="molecule type" value="Genomic_DNA"/>
</dbReference>
<feature type="domain" description="ORF6C" evidence="1">
    <location>
        <begin position="122"/>
        <end position="232"/>
    </location>
</feature>
<dbReference type="KEGG" id="lsw:GTO87_02735"/>
<reference evidence="2 3" key="1">
    <citation type="submission" date="2020-01" db="EMBL/GenBank/DDBJ databases">
        <title>Complete and circular genome sequences of six lactobacillus isolates from horses.</title>
        <authorList>
            <person name="Hassan H.M."/>
        </authorList>
    </citation>
    <scope>NUCLEOTIDE SEQUENCE [LARGE SCALE GENOMIC DNA]</scope>
    <source>
        <strain evidence="2 3">1A</strain>
    </source>
</reference>
<dbReference type="AlphaFoldDB" id="A0A7H9EJT9"/>
<organism evidence="2 3">
    <name type="scientific">Ligilactobacillus saerimneri</name>
    <dbReference type="NCBI Taxonomy" id="228229"/>
    <lineage>
        <taxon>Bacteria</taxon>
        <taxon>Bacillati</taxon>
        <taxon>Bacillota</taxon>
        <taxon>Bacilli</taxon>
        <taxon>Lactobacillales</taxon>
        <taxon>Lactobacillaceae</taxon>
        <taxon>Ligilactobacillus</taxon>
    </lineage>
</organism>
<dbReference type="RefSeq" id="WP_180849425.1">
    <property type="nucleotide sequence ID" value="NZ_CP047418.1"/>
</dbReference>